<dbReference type="Proteomes" id="UP001190700">
    <property type="component" value="Unassembled WGS sequence"/>
</dbReference>
<comment type="caution">
    <text evidence="4">The sequence shown here is derived from an EMBL/GenBank/DDBJ whole genome shotgun (WGS) entry which is preliminary data.</text>
</comment>
<gene>
    <name evidence="4" type="ORF">CYMTET_43607</name>
</gene>
<keyword evidence="5" id="KW-1185">Reference proteome</keyword>
<feature type="compositionally biased region" description="Polar residues" evidence="3">
    <location>
        <begin position="398"/>
        <end position="422"/>
    </location>
</feature>
<feature type="region of interest" description="Disordered" evidence="3">
    <location>
        <begin position="535"/>
        <end position="627"/>
    </location>
</feature>
<feature type="compositionally biased region" description="Low complexity" evidence="3">
    <location>
        <begin position="595"/>
        <end position="612"/>
    </location>
</feature>
<dbReference type="GO" id="GO:0005634">
    <property type="term" value="C:nucleus"/>
    <property type="evidence" value="ECO:0007669"/>
    <property type="project" value="UniProtKB-SubCell"/>
</dbReference>
<dbReference type="GO" id="GO:0006281">
    <property type="term" value="P:DNA repair"/>
    <property type="evidence" value="ECO:0007669"/>
    <property type="project" value="InterPro"/>
</dbReference>
<dbReference type="GO" id="GO:0003824">
    <property type="term" value="F:catalytic activity"/>
    <property type="evidence" value="ECO:0007669"/>
    <property type="project" value="InterPro"/>
</dbReference>
<feature type="region of interest" description="Disordered" evidence="3">
    <location>
        <begin position="1134"/>
        <end position="1158"/>
    </location>
</feature>
<reference evidence="4 5" key="1">
    <citation type="journal article" date="2015" name="Genome Biol. Evol.">
        <title>Comparative Genomics of a Bacterivorous Green Alga Reveals Evolutionary Causalities and Consequences of Phago-Mixotrophic Mode of Nutrition.</title>
        <authorList>
            <person name="Burns J.A."/>
            <person name="Paasch A."/>
            <person name="Narechania A."/>
            <person name="Kim E."/>
        </authorList>
    </citation>
    <scope>NUCLEOTIDE SEQUENCE [LARGE SCALE GENOMIC DNA]</scope>
    <source>
        <strain evidence="4 5">PLY_AMNH</strain>
    </source>
</reference>
<dbReference type="SUPFAM" id="SSF48150">
    <property type="entry name" value="DNA-glycosylase"/>
    <property type="match status" value="1"/>
</dbReference>
<keyword evidence="2" id="KW-0539">Nucleus</keyword>
<dbReference type="PANTHER" id="PTHR15074:SF0">
    <property type="entry name" value="METHYL-CPG-BINDING DOMAIN PROTEIN 4-LIKE PROTEIN"/>
    <property type="match status" value="1"/>
</dbReference>
<comment type="subcellular location">
    <subcellularLocation>
        <location evidence="1">Nucleus</location>
    </subcellularLocation>
</comment>
<evidence type="ECO:0000313" key="4">
    <source>
        <dbReference type="EMBL" id="KAK3246874.1"/>
    </source>
</evidence>
<feature type="region of interest" description="Disordered" evidence="3">
    <location>
        <begin position="284"/>
        <end position="422"/>
    </location>
</feature>
<evidence type="ECO:0000256" key="1">
    <source>
        <dbReference type="ARBA" id="ARBA00004123"/>
    </source>
</evidence>
<evidence type="ECO:0000256" key="2">
    <source>
        <dbReference type="ARBA" id="ARBA00023242"/>
    </source>
</evidence>
<dbReference type="InterPro" id="IPR011257">
    <property type="entry name" value="DNA_glycosylase"/>
</dbReference>
<sequence>MKGADPAERVLDALQTFEAAPRSHSGSSSLKALECKLREVLQDLIQRPRSTCAAEHHPTEECDKASLREALRLLSPNSTLRAHDPPDRGGLATSCCAPQSRCTLNGSSATQAPARDTEVQSIPYARDVPAVPARVSVKYLARRQTSPAPASPRLVDSFRIAPVVVRQSAADSSGRKASSSAASLPPKRASCTERPAPAGGKKESPPAASGTSQTPSYALSSATEKCVRCSELPRATLATCQTQDGGDSELGLAATVVGRGEVCACGDWEDQPALLARGSGSEIELEATGGDSGEALEVKTEPTNSLTTDMQPEQSMRSTPEMQPEQSMRSTPERQPEQSMRSMPERQPEQGTRSTPERQPEQSMSTTSETRPVLGMRLSTETRLLPRECNPPELQPVPDTSNITETQSSPGRNSSPELQPVRSLSTLTEAPPASGENSATEMQPVLVARTPTNINLMPVVNNAIVSQPLLDQTLPTEILTTPGTKNRIELRTVTGMSKVTEVQVVSGTNTLTEIQLMPSPNTATEIKPPAQRVCSLKRSLSPDGSHPAHCQAPPAKLPAAPCRRSSRTRESVSKYFSNPLDTGASCRAGKKRRQAQQARASPSRSRASGPARTFHGPTAEPPASRTACLPRSHVAACPSLPLTSQVEPTKPCSMDRELLHRNDMMGECNDTPIAPAGQTLGVGTVLPTPAHSPSEKLSAGTRSLEVAEGLAQEALAAFVVGARRKNEYAAHASAAEAVLTALGPLAALTMQAVNGGAAGERKGGAEGQGKGLLEVYEAEDLVARRDPNTTVCGAARHSAGEVLRSLLVELDRLHVNASCRVRQRAPEVRDGRALITTVRRRARSLARTLDPHGMAEEAAARRLLEEGMPAAVDAADILAGPPPQSLEELRARCGIFARTRNPHHLCMHLCYFREYEPVRRLYALRLHVASATGSTAPLEGWRAVLHLEPPTALGGRGAGGAADASVSARALGWGVSFVAPSGVAFKMARDVLEAVGLDGAAAPSWPRASHGGSGVRLSRPREHDLDEETDVLRAALWGAEHDARNATSPVRAAQAAERLTQAESAQVIAGRGAACWSRAGRAEPAVRCARPELASRARQQAVTGEARVCQALGAGGQVEKEGLRLALGSTSQVGGDVDGVPEGTSRGEGSSAGAAQRLCRRRPPRSPFGLLEEILWPDEWRLLVACMLLNCTMRVQVDRVLWRLFRAFPSPQTAAAASQEGIRDLERILAPLGLHRKRARALVRMSQQFLTRAKIGVRDRDDPVKNAHTSLQVEVCATSMEGVSRARNPSAVREQIREAIKEEHPHSHNPLPASNDGIIAATVEEASHAPISALHGVGVYATDAYALFFVHKCFQKADPPRDHALRWYFAWRLEREFNVDDPTLDTTEQTEGAMNRRAYVLKVPRVV</sequence>
<dbReference type="InterPro" id="IPR045138">
    <property type="entry name" value="MeCP2/MBD4"/>
</dbReference>
<evidence type="ECO:0000256" key="3">
    <source>
        <dbReference type="SAM" id="MobiDB-lite"/>
    </source>
</evidence>
<evidence type="ECO:0000313" key="5">
    <source>
        <dbReference type="Proteomes" id="UP001190700"/>
    </source>
</evidence>
<protein>
    <recommendedName>
        <fullName evidence="6">HhH-GPD domain-containing protein</fullName>
    </recommendedName>
</protein>
<feature type="compositionally biased region" description="Low complexity" evidence="3">
    <location>
        <begin position="168"/>
        <end position="189"/>
    </location>
</feature>
<dbReference type="Gene3D" id="1.10.340.30">
    <property type="entry name" value="Hypothetical protein, domain 2"/>
    <property type="match status" value="1"/>
</dbReference>
<accession>A0AAE0C344</accession>
<dbReference type="EMBL" id="LGRX02029402">
    <property type="protein sequence ID" value="KAK3246874.1"/>
    <property type="molecule type" value="Genomic_DNA"/>
</dbReference>
<feature type="region of interest" description="Disordered" evidence="3">
    <location>
        <begin position="167"/>
        <end position="216"/>
    </location>
</feature>
<feature type="compositionally biased region" description="Polar residues" evidence="3">
    <location>
        <begin position="301"/>
        <end position="330"/>
    </location>
</feature>
<dbReference type="GO" id="GO:0003677">
    <property type="term" value="F:DNA binding"/>
    <property type="evidence" value="ECO:0007669"/>
    <property type="project" value="InterPro"/>
</dbReference>
<name>A0AAE0C344_9CHLO</name>
<feature type="compositionally biased region" description="Polar residues" evidence="3">
    <location>
        <begin position="361"/>
        <end position="370"/>
    </location>
</feature>
<dbReference type="PANTHER" id="PTHR15074">
    <property type="entry name" value="METHYL-CPG-BINDING PROTEIN"/>
    <property type="match status" value="1"/>
</dbReference>
<proteinExistence type="predicted"/>
<organism evidence="4 5">
    <name type="scientific">Cymbomonas tetramitiformis</name>
    <dbReference type="NCBI Taxonomy" id="36881"/>
    <lineage>
        <taxon>Eukaryota</taxon>
        <taxon>Viridiplantae</taxon>
        <taxon>Chlorophyta</taxon>
        <taxon>Pyramimonadophyceae</taxon>
        <taxon>Pyramimonadales</taxon>
        <taxon>Pyramimonadaceae</taxon>
        <taxon>Cymbomonas</taxon>
    </lineage>
</organism>
<evidence type="ECO:0008006" key="6">
    <source>
        <dbReference type="Google" id="ProtNLM"/>
    </source>
</evidence>